<dbReference type="AlphaFoldDB" id="A0A1J4KRU3"/>
<organism evidence="1 2">
    <name type="scientific">Tritrichomonas foetus</name>
    <dbReference type="NCBI Taxonomy" id="1144522"/>
    <lineage>
        <taxon>Eukaryota</taxon>
        <taxon>Metamonada</taxon>
        <taxon>Parabasalia</taxon>
        <taxon>Tritrichomonadida</taxon>
        <taxon>Tritrichomonadidae</taxon>
        <taxon>Tritrichomonas</taxon>
    </lineage>
</organism>
<dbReference type="InterPro" id="IPR011989">
    <property type="entry name" value="ARM-like"/>
</dbReference>
<dbReference type="SUPFAM" id="SSF48371">
    <property type="entry name" value="ARM repeat"/>
    <property type="match status" value="1"/>
</dbReference>
<dbReference type="EMBL" id="MLAK01000561">
    <property type="protein sequence ID" value="OHT12540.1"/>
    <property type="molecule type" value="Genomic_DNA"/>
</dbReference>
<evidence type="ECO:0000313" key="1">
    <source>
        <dbReference type="EMBL" id="OHT12540.1"/>
    </source>
</evidence>
<dbReference type="GeneID" id="94834380"/>
<comment type="caution">
    <text evidence="1">The sequence shown here is derived from an EMBL/GenBank/DDBJ whole genome shotgun (WGS) entry which is preliminary data.</text>
</comment>
<dbReference type="InterPro" id="IPR016024">
    <property type="entry name" value="ARM-type_fold"/>
</dbReference>
<reference evidence="1" key="1">
    <citation type="submission" date="2016-10" db="EMBL/GenBank/DDBJ databases">
        <authorList>
            <person name="Benchimol M."/>
            <person name="Almeida L.G."/>
            <person name="Vasconcelos A.T."/>
            <person name="Perreira-Neves A."/>
            <person name="Rosa I.A."/>
            <person name="Tasca T."/>
            <person name="Bogo M.R."/>
            <person name="de Souza W."/>
        </authorList>
    </citation>
    <scope>NUCLEOTIDE SEQUENCE [LARGE SCALE GENOMIC DNA]</scope>
    <source>
        <strain evidence="1">K</strain>
    </source>
</reference>
<evidence type="ECO:0000313" key="2">
    <source>
        <dbReference type="Proteomes" id="UP000179807"/>
    </source>
</evidence>
<accession>A0A1J4KRU3</accession>
<gene>
    <name evidence="1" type="ORF">TRFO_17590</name>
</gene>
<proteinExistence type="predicted"/>
<dbReference type="Proteomes" id="UP000179807">
    <property type="component" value="Unassembled WGS sequence"/>
</dbReference>
<dbReference type="RefSeq" id="XP_068365676.1">
    <property type="nucleotide sequence ID" value="XM_068499676.1"/>
</dbReference>
<sequence>MLEDYEKEDLHDEQQKNTIRDLISTQDEFVRNDLRVLTVNHLKNFQKKLSCSSHEQMEVISNLRVFVLKSEVKPSILPENFIFDFVNVFSSSSTTTYVKTALLSLSDDMMKYDINFVKEFEKYKYYMHILNEMINQTCCRIEYCLPVLNHFLRHSKIATSYLFGRNLPGFILDQITTEKNSLRTSITLYNSLQAISTFTYQTLNPESMARIVDICLDKIIPNKNKKSFIDLETSIIVPIVKTLANMMKFIPDGEYLDKIVNSGVSSFILTIVTNENFELSVAALNLLCDATFRSNVICAQLKNVGAVQELSRLLLFPEFFKVCSKQCLRTIYNILVAFHGNNVAVSYSFECMKDENFKKVIKYVLAEGKSFEKDTIYIILGIIIYFSEPENVLKYIQEFDILDNLQSMIDTGNNEGAHGALAIAYRLADLAFSSIYNSQILNDFSEIMHSDEMIDSLNNFMSCSSDEDVCNYARYLLSWIYKDKKPNSV</sequence>
<dbReference type="VEuPathDB" id="TrichDB:TRFO_17590"/>
<protein>
    <submittedName>
        <fullName evidence="1">Uncharacterized protein</fullName>
    </submittedName>
</protein>
<keyword evidence="2" id="KW-1185">Reference proteome</keyword>
<dbReference type="Gene3D" id="1.25.10.10">
    <property type="entry name" value="Leucine-rich Repeat Variant"/>
    <property type="match status" value="1"/>
</dbReference>
<name>A0A1J4KRU3_9EUKA</name>